<feature type="compositionally biased region" description="Basic residues" evidence="1">
    <location>
        <begin position="367"/>
        <end position="377"/>
    </location>
</feature>
<keyword evidence="4" id="KW-1185">Reference proteome</keyword>
<dbReference type="InterPro" id="IPR007557">
    <property type="entry name" value="PSP1_C"/>
</dbReference>
<dbReference type="AlphaFoldDB" id="A0A7W7Y4Z0"/>
<sequence length="433" mass="48834">MPDRIKVVSVKFRTAGKLYEFLHNEDLDIKVGEYIIVSLEKGEGIATVVHPPFATDRDKNRVYRRVLRKATEEDVAMHKANQELEIYAFETALHRVKKHRLPMKLVRAEYLFDASKITFYFTADGRVDFRELVKDLAQEFKTRIEMRQIGVRDETKLLGGFAPCGRTCCCSSFLRDFAPVSIRMAKEQNLNLSPSKISGLCGRLMCCLVYEHSQYEQALESMPKLESEYDDGRVKGTVIKLNPLKRTLLVLTVDGKHEEIDLNTRRGAPRFCNRCQGEASACQCPTRQVRAKVEAATPPEPVTPEEGEYDLSAWQEPIVGFSKEQAPDVPAAQKEIRRPAKPRSKPKGEQVQSESKEKESGREQGKRRSRGSRRSKEKRNAPKKGNSGATQSESPSPAGADSAVTEHSISRQQTPRWKNRSTGAVIDHSDNGK</sequence>
<feature type="compositionally biased region" description="Basic and acidic residues" evidence="1">
    <location>
        <begin position="354"/>
        <end position="366"/>
    </location>
</feature>
<feature type="region of interest" description="Disordered" evidence="1">
    <location>
        <begin position="323"/>
        <end position="433"/>
    </location>
</feature>
<evidence type="ECO:0000313" key="3">
    <source>
        <dbReference type="EMBL" id="MBB5022180.1"/>
    </source>
</evidence>
<dbReference type="GO" id="GO:0005737">
    <property type="term" value="C:cytoplasm"/>
    <property type="evidence" value="ECO:0007669"/>
    <property type="project" value="TreeGrafter"/>
</dbReference>
<protein>
    <submittedName>
        <fullName evidence="3">Cell fate regulator YaaT (PSP1 superfamily)</fullName>
    </submittedName>
</protein>
<gene>
    <name evidence="3" type="ORF">HNR37_001508</name>
</gene>
<dbReference type="EMBL" id="JACHID010000008">
    <property type="protein sequence ID" value="MBB5022180.1"/>
    <property type="molecule type" value="Genomic_DNA"/>
</dbReference>
<organism evidence="3 4">
    <name type="scientific">Desulfurispira natronophila</name>
    <dbReference type="NCBI Taxonomy" id="682562"/>
    <lineage>
        <taxon>Bacteria</taxon>
        <taxon>Pseudomonadati</taxon>
        <taxon>Chrysiogenota</taxon>
        <taxon>Chrysiogenia</taxon>
        <taxon>Chrysiogenales</taxon>
        <taxon>Chrysiogenaceae</taxon>
        <taxon>Desulfurispira</taxon>
    </lineage>
</organism>
<reference evidence="3 4" key="1">
    <citation type="submission" date="2020-08" db="EMBL/GenBank/DDBJ databases">
        <title>Genomic Encyclopedia of Type Strains, Phase IV (KMG-IV): sequencing the most valuable type-strain genomes for metagenomic binning, comparative biology and taxonomic classification.</title>
        <authorList>
            <person name="Goeker M."/>
        </authorList>
    </citation>
    <scope>NUCLEOTIDE SEQUENCE [LARGE SCALE GENOMIC DNA]</scope>
    <source>
        <strain evidence="3 4">DSM 22071</strain>
    </source>
</reference>
<dbReference type="PROSITE" id="PS51411">
    <property type="entry name" value="PSP1_C"/>
    <property type="match status" value="1"/>
</dbReference>
<evidence type="ECO:0000256" key="1">
    <source>
        <dbReference type="SAM" id="MobiDB-lite"/>
    </source>
</evidence>
<comment type="caution">
    <text evidence="3">The sequence shown here is derived from an EMBL/GenBank/DDBJ whole genome shotgun (WGS) entry which is preliminary data.</text>
</comment>
<feature type="compositionally biased region" description="Polar residues" evidence="1">
    <location>
        <begin position="405"/>
        <end position="422"/>
    </location>
</feature>
<dbReference type="PANTHER" id="PTHR43830:SF3">
    <property type="entry name" value="PROTEIN PSP1"/>
    <property type="match status" value="1"/>
</dbReference>
<accession>A0A7W7Y4Z0</accession>
<dbReference type="RefSeq" id="WP_183732227.1">
    <property type="nucleotide sequence ID" value="NZ_JACHID010000008.1"/>
</dbReference>
<dbReference type="NCBIfam" id="NF041131">
    <property type="entry name" value="RicT_YaaT_fam"/>
    <property type="match status" value="1"/>
</dbReference>
<name>A0A7W7Y4Z0_9BACT</name>
<feature type="domain" description="PSP1 C-terminal" evidence="2">
    <location>
        <begin position="64"/>
        <end position="149"/>
    </location>
</feature>
<dbReference type="PANTHER" id="PTHR43830">
    <property type="entry name" value="PROTEIN PSP1"/>
    <property type="match status" value="1"/>
</dbReference>
<evidence type="ECO:0000313" key="4">
    <source>
        <dbReference type="Proteomes" id="UP000528322"/>
    </source>
</evidence>
<proteinExistence type="predicted"/>
<evidence type="ECO:0000259" key="2">
    <source>
        <dbReference type="PROSITE" id="PS51411"/>
    </source>
</evidence>
<dbReference type="InterPro" id="IPR047767">
    <property type="entry name" value="PSP1-like"/>
</dbReference>
<dbReference type="Pfam" id="PF04468">
    <property type="entry name" value="PSP1"/>
    <property type="match status" value="1"/>
</dbReference>
<dbReference type="Proteomes" id="UP000528322">
    <property type="component" value="Unassembled WGS sequence"/>
</dbReference>